<dbReference type="AlphaFoldDB" id="A0A6P8APD2"/>
<keyword evidence="1" id="KW-1185">Reference proteome</keyword>
<protein>
    <submittedName>
        <fullName evidence="2">Uncharacterized protein</fullName>
    </submittedName>
</protein>
<dbReference type="KEGG" id="pgri:PgNI_11191"/>
<proteinExistence type="predicted"/>
<gene>
    <name evidence="2" type="ORF">PgNI_11191</name>
</gene>
<reference evidence="1 2" key="1">
    <citation type="journal article" date="2019" name="Mol. Biol. Evol.">
        <title>Blast fungal genomes show frequent chromosomal changes, gene gains and losses, and effector gene turnover.</title>
        <authorList>
            <person name="Gomez Luciano L.B."/>
            <person name="Jason Tsai I."/>
            <person name="Chuma I."/>
            <person name="Tosa Y."/>
            <person name="Chen Y.H."/>
            <person name="Li J.Y."/>
            <person name="Li M.Y."/>
            <person name="Jade Lu M.Y."/>
            <person name="Nakayashiki H."/>
            <person name="Li W.H."/>
        </authorList>
    </citation>
    <scope>NUCLEOTIDE SEQUENCE [LARGE SCALE GENOMIC DNA]</scope>
    <source>
        <strain evidence="1 2">NI907</strain>
    </source>
</reference>
<evidence type="ECO:0000313" key="1">
    <source>
        <dbReference type="Proteomes" id="UP000515153"/>
    </source>
</evidence>
<name>A0A6P8APD2_PYRGI</name>
<sequence>MAWKGLRSSNVEVLATTAISQGQPQDQDQLRHARVRLVAVVSGNVGPGGGGQVRRLVVLLLLEQLLHAADSTDADGSEEVLRDTLGTIEPLIRSQEIVET</sequence>
<dbReference type="RefSeq" id="XP_030976759.1">
    <property type="nucleotide sequence ID" value="XM_031131164.1"/>
</dbReference>
<reference evidence="2" key="3">
    <citation type="submission" date="2025-08" db="UniProtKB">
        <authorList>
            <consortium name="RefSeq"/>
        </authorList>
    </citation>
    <scope>IDENTIFICATION</scope>
    <source>
        <strain evidence="2">NI907</strain>
    </source>
</reference>
<accession>A0A6P8APD2</accession>
<evidence type="ECO:0000313" key="2">
    <source>
        <dbReference type="RefSeq" id="XP_030976759.1"/>
    </source>
</evidence>
<organism evidence="1 2">
    <name type="scientific">Pyricularia grisea</name>
    <name type="common">Crabgrass-specific blast fungus</name>
    <name type="synonym">Magnaporthe grisea</name>
    <dbReference type="NCBI Taxonomy" id="148305"/>
    <lineage>
        <taxon>Eukaryota</taxon>
        <taxon>Fungi</taxon>
        <taxon>Dikarya</taxon>
        <taxon>Ascomycota</taxon>
        <taxon>Pezizomycotina</taxon>
        <taxon>Sordariomycetes</taxon>
        <taxon>Sordariomycetidae</taxon>
        <taxon>Magnaporthales</taxon>
        <taxon>Pyriculariaceae</taxon>
        <taxon>Pyricularia</taxon>
    </lineage>
</organism>
<dbReference type="GeneID" id="41966069"/>
<reference evidence="2" key="2">
    <citation type="submission" date="2019-10" db="EMBL/GenBank/DDBJ databases">
        <authorList>
            <consortium name="NCBI Genome Project"/>
        </authorList>
    </citation>
    <scope>NUCLEOTIDE SEQUENCE</scope>
    <source>
        <strain evidence="2">NI907</strain>
    </source>
</reference>
<dbReference type="Proteomes" id="UP000515153">
    <property type="component" value="Chromosome VI"/>
</dbReference>